<evidence type="ECO:0000256" key="6">
    <source>
        <dbReference type="ARBA" id="ARBA00023187"/>
    </source>
</evidence>
<comment type="subcellular location">
    <subcellularLocation>
        <location evidence="1">Nucleus</location>
    </subcellularLocation>
</comment>
<feature type="domain" description="Nop" evidence="10">
    <location>
        <begin position="219"/>
        <end position="337"/>
    </location>
</feature>
<dbReference type="InterPro" id="IPR012976">
    <property type="entry name" value="NOSIC"/>
</dbReference>
<evidence type="ECO:0000256" key="3">
    <source>
        <dbReference type="ARBA" id="ARBA00022664"/>
    </source>
</evidence>
<feature type="compositionally biased region" description="Acidic residues" evidence="9">
    <location>
        <begin position="30"/>
        <end position="41"/>
    </location>
</feature>
<comment type="similarity">
    <text evidence="2">Belongs to the PRP31 family.</text>
</comment>
<dbReference type="Pfam" id="PF09785">
    <property type="entry name" value="Prp31_C"/>
    <property type="match status" value="1"/>
</dbReference>
<dbReference type="GO" id="GO:0003723">
    <property type="term" value="F:RNA binding"/>
    <property type="evidence" value="ECO:0007669"/>
    <property type="project" value="UniProtKB-KW"/>
</dbReference>
<dbReference type="AlphaFoldDB" id="A0A2P6TYB7"/>
<keyword evidence="5" id="KW-0694">RNA-binding</keyword>
<keyword evidence="8" id="KW-0687">Ribonucleoprotein</keyword>
<reference evidence="11 12" key="1">
    <citation type="journal article" date="2018" name="Plant J.">
        <title>Genome sequences of Chlorella sorokiniana UTEX 1602 and Micractinium conductrix SAG 241.80: implications to maltose excretion by a green alga.</title>
        <authorList>
            <person name="Arriola M.B."/>
            <person name="Velmurugan N."/>
            <person name="Zhang Y."/>
            <person name="Plunkett M.H."/>
            <person name="Hondzo H."/>
            <person name="Barney B.M."/>
        </authorList>
    </citation>
    <scope>NUCLEOTIDE SEQUENCE [LARGE SCALE GENOMIC DNA]</scope>
    <source>
        <strain evidence="12">UTEX 1602</strain>
    </source>
</reference>
<evidence type="ECO:0000256" key="9">
    <source>
        <dbReference type="SAM" id="MobiDB-lite"/>
    </source>
</evidence>
<evidence type="ECO:0000313" key="11">
    <source>
        <dbReference type="EMBL" id="PRW59059.1"/>
    </source>
</evidence>
<feature type="region of interest" description="Disordered" evidence="9">
    <location>
        <begin position="460"/>
        <end position="492"/>
    </location>
</feature>
<organism evidence="11 12">
    <name type="scientific">Chlorella sorokiniana</name>
    <name type="common">Freshwater green alga</name>
    <dbReference type="NCBI Taxonomy" id="3076"/>
    <lineage>
        <taxon>Eukaryota</taxon>
        <taxon>Viridiplantae</taxon>
        <taxon>Chlorophyta</taxon>
        <taxon>core chlorophytes</taxon>
        <taxon>Trebouxiophyceae</taxon>
        <taxon>Chlorellales</taxon>
        <taxon>Chlorellaceae</taxon>
        <taxon>Chlorella clade</taxon>
        <taxon>Chlorella</taxon>
    </lineage>
</organism>
<dbReference type="Gene3D" id="1.10.246.90">
    <property type="entry name" value="Nop domain"/>
    <property type="match status" value="1"/>
</dbReference>
<name>A0A2P6TYB7_CHLSO</name>
<dbReference type="PROSITE" id="PS51358">
    <property type="entry name" value="NOP"/>
    <property type="match status" value="1"/>
</dbReference>
<keyword evidence="3" id="KW-0507">mRNA processing</keyword>
<feature type="region of interest" description="Disordered" evidence="9">
    <location>
        <begin position="1"/>
        <end position="41"/>
    </location>
</feature>
<sequence length="492" mass="53323">MATLAESFLADLEDLSDVEDEEPQQAGAAGEDEDEEMAGDDIDNLNYDNLEAVAHLTSSERYQGIMGAVRAAAAEDASGSGGATAWAGPSEEDPTYKLLVDCNQLAVDIDNEIVVVYNFIRDKYKTKFPELESLVHNPLEYARVVQAIGNEMDVTLVDLDRLLPPATVMVVTVTATTTSGKPLSGEDLKKVENGCTMALQLEEDKALILRLVQQKMDRIAPNLSAAVGTEIAAQLMGVAGGLVSLSKMPACNVQVLGAKRKNLAGFSSTTAQPHQGFIFASDIIQQTPPSLRSKAARLVGAKCTLLARIDAYGQDPSGTAGREMKEEMVKKIEKWQEPPPAKTAKVLPVPDAEGKKRRGGKRYRKMKERYGMTDLRKQANRMMFNQVEEEFHDGEDTIGLGVIGKEGSGRLRAVAMQQRQKLSAKAQKKYALKNYGSSGATSGLSSSLAFTPIQGIELVNPNQAAQDDRMRDGTESYFSEYSGFRSSRTGAK</sequence>
<evidence type="ECO:0000313" key="12">
    <source>
        <dbReference type="Proteomes" id="UP000239899"/>
    </source>
</evidence>
<dbReference type="InterPro" id="IPR002687">
    <property type="entry name" value="Nop_dom"/>
</dbReference>
<dbReference type="FunFam" id="1.10.287.4070:FF:000003">
    <property type="entry name" value="U4/U6 small nuclear ribonucleoprotein PRP31"/>
    <property type="match status" value="1"/>
</dbReference>
<gene>
    <name evidence="11" type="ORF">C2E21_2123</name>
</gene>
<dbReference type="GO" id="GO:0005687">
    <property type="term" value="C:U4 snRNP"/>
    <property type="evidence" value="ECO:0007669"/>
    <property type="project" value="TreeGrafter"/>
</dbReference>
<dbReference type="PANTHER" id="PTHR13904:SF0">
    <property type="entry name" value="U4_U6 SMALL NUCLEAR RIBONUCLEOPROTEIN PRP31"/>
    <property type="match status" value="1"/>
</dbReference>
<proteinExistence type="inferred from homology"/>
<feature type="compositionally biased region" description="Acidic residues" evidence="9">
    <location>
        <begin position="11"/>
        <end position="23"/>
    </location>
</feature>
<keyword evidence="7" id="KW-0539">Nucleus</keyword>
<evidence type="ECO:0000256" key="4">
    <source>
        <dbReference type="ARBA" id="ARBA00022728"/>
    </source>
</evidence>
<evidence type="ECO:0000259" key="10">
    <source>
        <dbReference type="PROSITE" id="PS51358"/>
    </source>
</evidence>
<dbReference type="InterPro" id="IPR036070">
    <property type="entry name" value="Nop_dom_sf"/>
</dbReference>
<dbReference type="FunFam" id="1.10.246.90:FF:000002">
    <property type="entry name" value="U4/U6 small nuclear ribonucleoprotein Prp31"/>
    <property type="match status" value="1"/>
</dbReference>
<keyword evidence="6" id="KW-0508">mRNA splicing</keyword>
<comment type="caution">
    <text evidence="11">The sequence shown here is derived from an EMBL/GenBank/DDBJ whole genome shotgun (WGS) entry which is preliminary data.</text>
</comment>
<dbReference type="EMBL" id="LHPG02000004">
    <property type="protein sequence ID" value="PRW59059.1"/>
    <property type="molecule type" value="Genomic_DNA"/>
</dbReference>
<dbReference type="GO" id="GO:0046540">
    <property type="term" value="C:U4/U6 x U5 tri-snRNP complex"/>
    <property type="evidence" value="ECO:0007669"/>
    <property type="project" value="InterPro"/>
</dbReference>
<dbReference type="Pfam" id="PF01798">
    <property type="entry name" value="Nop"/>
    <property type="match status" value="1"/>
</dbReference>
<feature type="compositionally biased region" description="Polar residues" evidence="9">
    <location>
        <begin position="476"/>
        <end position="492"/>
    </location>
</feature>
<evidence type="ECO:0000256" key="8">
    <source>
        <dbReference type="ARBA" id="ARBA00023274"/>
    </source>
</evidence>
<dbReference type="InterPro" id="IPR042239">
    <property type="entry name" value="Nop_C"/>
</dbReference>
<dbReference type="PANTHER" id="PTHR13904">
    <property type="entry name" value="PRE-MRNA SPLICING FACTOR PRP31"/>
    <property type="match status" value="1"/>
</dbReference>
<evidence type="ECO:0000256" key="7">
    <source>
        <dbReference type="ARBA" id="ARBA00023242"/>
    </source>
</evidence>
<dbReference type="SMART" id="SM00931">
    <property type="entry name" value="NOSIC"/>
    <property type="match status" value="1"/>
</dbReference>
<dbReference type="InterPro" id="IPR019175">
    <property type="entry name" value="Prp31_C"/>
</dbReference>
<dbReference type="SUPFAM" id="SSF89124">
    <property type="entry name" value="Nop domain"/>
    <property type="match status" value="1"/>
</dbReference>
<evidence type="ECO:0000256" key="2">
    <source>
        <dbReference type="ARBA" id="ARBA00005572"/>
    </source>
</evidence>
<dbReference type="Proteomes" id="UP000239899">
    <property type="component" value="Unassembled WGS sequence"/>
</dbReference>
<dbReference type="GO" id="GO:0000244">
    <property type="term" value="P:spliceosomal tri-snRNP complex assembly"/>
    <property type="evidence" value="ECO:0007669"/>
    <property type="project" value="InterPro"/>
</dbReference>
<protein>
    <submittedName>
        <fullName evidence="11">U4 U6 small nuclear ribonucleo Prp31-like</fullName>
    </submittedName>
</protein>
<evidence type="ECO:0000256" key="5">
    <source>
        <dbReference type="ARBA" id="ARBA00022884"/>
    </source>
</evidence>
<dbReference type="InterPro" id="IPR027105">
    <property type="entry name" value="Prp31"/>
</dbReference>
<dbReference type="STRING" id="3076.A0A2P6TYB7"/>
<dbReference type="OrthoDB" id="4771285at2759"/>
<dbReference type="Gene3D" id="1.10.287.4070">
    <property type="match status" value="1"/>
</dbReference>
<keyword evidence="12" id="KW-1185">Reference proteome</keyword>
<dbReference type="GO" id="GO:0071011">
    <property type="term" value="C:precatalytic spliceosome"/>
    <property type="evidence" value="ECO:0007669"/>
    <property type="project" value="TreeGrafter"/>
</dbReference>
<keyword evidence="4" id="KW-0747">Spliceosome</keyword>
<evidence type="ECO:0000256" key="1">
    <source>
        <dbReference type="ARBA" id="ARBA00004123"/>
    </source>
</evidence>
<accession>A0A2P6TYB7</accession>